<dbReference type="InterPro" id="IPR016061">
    <property type="entry name" value="Pro-tRNA_ligase_II_C"/>
</dbReference>
<dbReference type="HAMAP" id="MF_01571">
    <property type="entry name" value="Pro_tRNA_synth_type3"/>
    <property type="match status" value="1"/>
</dbReference>
<dbReference type="SMART" id="SM00946">
    <property type="entry name" value="ProRS-C_1"/>
    <property type="match status" value="1"/>
</dbReference>
<evidence type="ECO:0000259" key="9">
    <source>
        <dbReference type="PROSITE" id="PS50862"/>
    </source>
</evidence>
<feature type="signal peptide" evidence="8">
    <location>
        <begin position="1"/>
        <end position="23"/>
    </location>
</feature>
<evidence type="ECO:0000256" key="6">
    <source>
        <dbReference type="ARBA" id="ARBA00029731"/>
    </source>
</evidence>
<feature type="domain" description="Aminoacyl-transfer RNA synthetases class-II family profile" evidence="9">
    <location>
        <begin position="93"/>
        <end position="348"/>
    </location>
</feature>
<dbReference type="InterPro" id="IPR004154">
    <property type="entry name" value="Anticodon-bd"/>
</dbReference>
<sequence>MGALRLHSLTSILVSSSSTTVSAWSPSIFRRHRLVRFRPRLLTTANFSAEKEVSPVTEDRRTKRSITPRSQDFNAWYLDVIANAELADYGPVRGTMVIRPYGYAIWEAIQDYLNVKFKETGHSNMYFPQFIPYSFIEKEASHVEGFSPELALVTIGGGKELEEKLVVRPTSETIVNHMFTQWIHSYRDLPLMVNQWANVTRWEMRTKPFIRTLEFLWQEGHTAHATLEEAEEEIDASELQALQMIDVYTKFAYEEAAIPVIVGRKSKVETFAGASKTYTIEAMMGDRKALQAGTSHNLGQNFSRAFETQFTDENGQRQHVWQTSWAISTRFVGGIIMTHGDDTGLLLPPKIAPIQWRAGGQRGYGEGWLVVDVSAFEGFTVNILEEDLNLAGVIKHLVALDDVGVVNVAEDLDFAVDLAADGVLVVAVYHLEGVESGRRAVEDLVDGATTAAPDPVHSLQVIIVPIWKKDDEKTGVIDAALSVKEVLKTAGIKVKIDDSDQRTPGWKYNFWEMKGIPLRIEIGPRDVSSGSVVISRRDVPGKQGKVFGISMEASVLVAYVKDKLNEIQSSLLDRATSFRDRYLLITNTYYVPLSNIVDVNSYDELKAAISEGKWARGPWSASDKDELRVKEETGATIRCFPFEQPEGRNKACLMTGNPAEEVAIFAKSY</sequence>
<dbReference type="GO" id="GO:0004827">
    <property type="term" value="F:proline-tRNA ligase activity"/>
    <property type="evidence" value="ECO:0007669"/>
    <property type="project" value="UniProtKB-EC"/>
</dbReference>
<keyword evidence="8" id="KW-0732">Signal</keyword>
<dbReference type="FunFam" id="3.30.110.30:FF:000004">
    <property type="entry name" value="Proline--tRNA ligase, chloroplastic/mitochondrial"/>
    <property type="match status" value="1"/>
</dbReference>
<dbReference type="Gene3D" id="3.30.930.10">
    <property type="entry name" value="Bira Bifunctional Protein, Domain 2"/>
    <property type="match status" value="1"/>
</dbReference>
<keyword evidence="5" id="KW-0030">Aminoacyl-tRNA synthetase</keyword>
<gene>
    <name evidence="10" type="ORF">Acr_03g0009420</name>
</gene>
<dbReference type="Gene3D" id="3.40.50.800">
    <property type="entry name" value="Anticodon-binding domain"/>
    <property type="match status" value="1"/>
</dbReference>
<dbReference type="InterPro" id="IPR006195">
    <property type="entry name" value="aa-tRNA-synth_II"/>
</dbReference>
<dbReference type="InterPro" id="IPR002314">
    <property type="entry name" value="aa-tRNA-synt_IIb"/>
</dbReference>
<keyword evidence="4" id="KW-0067">ATP-binding</keyword>
<proteinExistence type="inferred from homology"/>
<dbReference type="PANTHER" id="PTHR43382:SF3">
    <property type="entry name" value="PROLINE--TRNA LIGASE, CHLOROPLASTIC_MITOCHONDRIAL"/>
    <property type="match status" value="1"/>
</dbReference>
<dbReference type="InterPro" id="IPR002316">
    <property type="entry name" value="Pro-tRNA-ligase_IIa"/>
</dbReference>
<dbReference type="GO" id="GO:0009570">
    <property type="term" value="C:chloroplast stroma"/>
    <property type="evidence" value="ECO:0007669"/>
    <property type="project" value="TreeGrafter"/>
</dbReference>
<dbReference type="FunFam" id="3.30.930.10:FF:000023">
    <property type="entry name" value="Proline--tRNA ligase"/>
    <property type="match status" value="1"/>
</dbReference>
<dbReference type="CDD" id="cd00778">
    <property type="entry name" value="ProRS_core_arch_euk"/>
    <property type="match status" value="1"/>
</dbReference>
<dbReference type="SUPFAM" id="SSF64586">
    <property type="entry name" value="C-terminal domain of ProRS"/>
    <property type="match status" value="1"/>
</dbReference>
<dbReference type="AlphaFoldDB" id="A0A7J0ECG2"/>
<dbReference type="InterPro" id="IPR004499">
    <property type="entry name" value="Pro-tRNA-ligase_IIa_arc-type"/>
</dbReference>
<dbReference type="PRINTS" id="PR01046">
    <property type="entry name" value="TRNASYNTHPRO"/>
</dbReference>
<keyword evidence="11" id="KW-1185">Reference proteome</keyword>
<dbReference type="GO" id="GO:0017101">
    <property type="term" value="C:aminoacyl-tRNA synthetase multienzyme complex"/>
    <property type="evidence" value="ECO:0007669"/>
    <property type="project" value="TreeGrafter"/>
</dbReference>
<reference evidence="10 11" key="1">
    <citation type="submission" date="2019-07" db="EMBL/GenBank/DDBJ databases">
        <title>De Novo Assembly of kiwifruit Actinidia rufa.</title>
        <authorList>
            <person name="Sugita-Konishi S."/>
            <person name="Sato K."/>
            <person name="Mori E."/>
            <person name="Abe Y."/>
            <person name="Kisaki G."/>
            <person name="Hamano K."/>
            <person name="Suezawa K."/>
            <person name="Otani M."/>
            <person name="Fukuda T."/>
            <person name="Manabe T."/>
            <person name="Gomi K."/>
            <person name="Tabuchi M."/>
            <person name="Akimitsu K."/>
            <person name="Kataoka I."/>
        </authorList>
    </citation>
    <scope>NUCLEOTIDE SEQUENCE [LARGE SCALE GENOMIC DNA]</scope>
    <source>
        <strain evidence="11">cv. Fuchu</strain>
    </source>
</reference>
<keyword evidence="3" id="KW-0547">Nucleotide-binding</keyword>
<evidence type="ECO:0000256" key="8">
    <source>
        <dbReference type="SAM" id="SignalP"/>
    </source>
</evidence>
<dbReference type="Pfam" id="PF09180">
    <property type="entry name" value="ProRS-C_1"/>
    <property type="match status" value="1"/>
</dbReference>
<feature type="chain" id="PRO_5029524636" description="proline--tRNA ligase" evidence="8">
    <location>
        <begin position="24"/>
        <end position="669"/>
    </location>
</feature>
<keyword evidence="2" id="KW-0436">Ligase</keyword>
<evidence type="ECO:0000256" key="1">
    <source>
        <dbReference type="ARBA" id="ARBA00012831"/>
    </source>
</evidence>
<evidence type="ECO:0000256" key="2">
    <source>
        <dbReference type="ARBA" id="ARBA00022598"/>
    </source>
</evidence>
<dbReference type="OrthoDB" id="1350766at2759"/>
<evidence type="ECO:0000256" key="4">
    <source>
        <dbReference type="ARBA" id="ARBA00022840"/>
    </source>
</evidence>
<dbReference type="SUPFAM" id="SSF55681">
    <property type="entry name" value="Class II aaRS and biotin synthetases"/>
    <property type="match status" value="1"/>
</dbReference>
<organism evidence="10 11">
    <name type="scientific">Actinidia rufa</name>
    <dbReference type="NCBI Taxonomy" id="165716"/>
    <lineage>
        <taxon>Eukaryota</taxon>
        <taxon>Viridiplantae</taxon>
        <taxon>Streptophyta</taxon>
        <taxon>Embryophyta</taxon>
        <taxon>Tracheophyta</taxon>
        <taxon>Spermatophyta</taxon>
        <taxon>Magnoliopsida</taxon>
        <taxon>eudicotyledons</taxon>
        <taxon>Gunneridae</taxon>
        <taxon>Pentapetalae</taxon>
        <taxon>asterids</taxon>
        <taxon>Ericales</taxon>
        <taxon>Actinidiaceae</taxon>
        <taxon>Actinidia</taxon>
    </lineage>
</organism>
<evidence type="ECO:0000313" key="10">
    <source>
        <dbReference type="EMBL" id="GFY84168.1"/>
    </source>
</evidence>
<evidence type="ECO:0000313" key="11">
    <source>
        <dbReference type="Proteomes" id="UP000585474"/>
    </source>
</evidence>
<comment type="caution">
    <text evidence="10">The sequence shown here is derived from an EMBL/GenBank/DDBJ whole genome shotgun (WGS) entry which is preliminary data.</text>
</comment>
<dbReference type="InterPro" id="IPR033721">
    <property type="entry name" value="ProRS_core_arch_euk"/>
</dbReference>
<dbReference type="InterPro" id="IPR036621">
    <property type="entry name" value="Anticodon-bd_dom_sf"/>
</dbReference>
<dbReference type="InterPro" id="IPR017449">
    <property type="entry name" value="Pro-tRNA_synth_II"/>
</dbReference>
<dbReference type="EMBL" id="BJWL01000003">
    <property type="protein sequence ID" value="GFY84168.1"/>
    <property type="molecule type" value="Genomic_DNA"/>
</dbReference>
<dbReference type="SUPFAM" id="SSF52954">
    <property type="entry name" value="Class II aaRS ABD-related"/>
    <property type="match status" value="1"/>
</dbReference>
<dbReference type="GO" id="GO:0005524">
    <property type="term" value="F:ATP binding"/>
    <property type="evidence" value="ECO:0007669"/>
    <property type="project" value="UniProtKB-KW"/>
</dbReference>
<dbReference type="Pfam" id="PF03129">
    <property type="entry name" value="HGTP_anticodon"/>
    <property type="match status" value="1"/>
</dbReference>
<protein>
    <recommendedName>
        <fullName evidence="1">proline--tRNA ligase</fullName>
        <ecNumber evidence="1">6.1.1.15</ecNumber>
    </recommendedName>
    <alternativeName>
        <fullName evidence="6">Prolyl-tRNA synthetase</fullName>
    </alternativeName>
</protein>
<accession>A0A7J0ECG2</accession>
<dbReference type="PANTHER" id="PTHR43382">
    <property type="entry name" value="PROLYL-TRNA SYNTHETASE"/>
    <property type="match status" value="1"/>
</dbReference>
<dbReference type="Pfam" id="PF00587">
    <property type="entry name" value="tRNA-synt_2b"/>
    <property type="match status" value="1"/>
</dbReference>
<evidence type="ECO:0000256" key="5">
    <source>
        <dbReference type="ARBA" id="ARBA00023146"/>
    </source>
</evidence>
<dbReference type="Gene3D" id="3.30.110.30">
    <property type="entry name" value="C-terminal domain of ProRS"/>
    <property type="match status" value="1"/>
</dbReference>
<comment type="catalytic activity">
    <reaction evidence="7">
        <text>tRNA(Pro) + L-proline + ATP = L-prolyl-tRNA(Pro) + AMP + diphosphate</text>
        <dbReference type="Rhea" id="RHEA:14305"/>
        <dbReference type="Rhea" id="RHEA-COMP:9700"/>
        <dbReference type="Rhea" id="RHEA-COMP:9702"/>
        <dbReference type="ChEBI" id="CHEBI:30616"/>
        <dbReference type="ChEBI" id="CHEBI:33019"/>
        <dbReference type="ChEBI" id="CHEBI:60039"/>
        <dbReference type="ChEBI" id="CHEBI:78442"/>
        <dbReference type="ChEBI" id="CHEBI:78532"/>
        <dbReference type="ChEBI" id="CHEBI:456215"/>
        <dbReference type="EC" id="6.1.1.15"/>
    </reaction>
</comment>
<dbReference type="EC" id="6.1.1.15" evidence="1"/>
<dbReference type="CDD" id="cd00862">
    <property type="entry name" value="ProRS_anticodon_zinc"/>
    <property type="match status" value="1"/>
</dbReference>
<dbReference type="PROSITE" id="PS50862">
    <property type="entry name" value="AA_TRNA_LIGASE_II"/>
    <property type="match status" value="1"/>
</dbReference>
<dbReference type="GO" id="GO:0005739">
    <property type="term" value="C:mitochondrion"/>
    <property type="evidence" value="ECO:0007669"/>
    <property type="project" value="TreeGrafter"/>
</dbReference>
<name>A0A7J0ECG2_9ERIC</name>
<dbReference type="InterPro" id="IPR045864">
    <property type="entry name" value="aa-tRNA-synth_II/BPL/LPL"/>
</dbReference>
<dbReference type="FunFam" id="3.40.50.800:FF:000016">
    <property type="entry name" value="Proline--tRNA ligase, chloroplastic/mitochondrial"/>
    <property type="match status" value="1"/>
</dbReference>
<evidence type="ECO:0000256" key="3">
    <source>
        <dbReference type="ARBA" id="ARBA00022741"/>
    </source>
</evidence>
<dbReference type="GO" id="GO:0006433">
    <property type="term" value="P:prolyl-tRNA aminoacylation"/>
    <property type="evidence" value="ECO:0007669"/>
    <property type="project" value="InterPro"/>
</dbReference>
<evidence type="ECO:0000256" key="7">
    <source>
        <dbReference type="ARBA" id="ARBA00047671"/>
    </source>
</evidence>
<dbReference type="Proteomes" id="UP000585474">
    <property type="component" value="Unassembled WGS sequence"/>
</dbReference>